<sequence length="312" mass="34097">AARGCSRTRPDAAGAWPGAPRRRRTDSGPGGTPPARGKGYRPAIPAARVHGRTGPTRGTCEGFRRGRPLSWGPSRSPRSMPPRASRRRRADATPGHDHTTVCSPSDAVASEGGPVGPARRPSHRNARGRRRRAQPPGFHMAGARRRRASRTTSARSGASDRSASSRRASPRTRGMGWRSRPNTSRPAASPSTTERESPPHRRPDRGRVADIRILVRKGGAPGFPSRSAGVAARRVGIRPTPWRASPGGRHRPWADRRRRGPRARGPLPATIPRTTRAATLPLRPCWGERRSCHRRRAGDRGRRLGRAHERRV</sequence>
<proteinExistence type="predicted"/>
<feature type="compositionally biased region" description="Low complexity" evidence="1">
    <location>
        <begin position="263"/>
        <end position="281"/>
    </location>
</feature>
<feature type="compositionally biased region" description="Basic and acidic residues" evidence="1">
    <location>
        <begin position="90"/>
        <end position="99"/>
    </location>
</feature>
<reference evidence="2" key="1">
    <citation type="submission" date="2020-02" db="EMBL/GenBank/DDBJ databases">
        <authorList>
            <person name="Meier V. D."/>
        </authorList>
    </citation>
    <scope>NUCLEOTIDE SEQUENCE</scope>
    <source>
        <strain evidence="2">AVDCRST_MAG19</strain>
    </source>
</reference>
<feature type="compositionally biased region" description="Basic residues" evidence="1">
    <location>
        <begin position="291"/>
        <end position="312"/>
    </location>
</feature>
<organism evidence="2">
    <name type="scientific">uncultured Thermomicrobiales bacterium</name>
    <dbReference type="NCBI Taxonomy" id="1645740"/>
    <lineage>
        <taxon>Bacteria</taxon>
        <taxon>Pseudomonadati</taxon>
        <taxon>Thermomicrobiota</taxon>
        <taxon>Thermomicrobia</taxon>
        <taxon>Thermomicrobiales</taxon>
        <taxon>environmental samples</taxon>
    </lineage>
</organism>
<feature type="compositionally biased region" description="Low complexity" evidence="1">
    <location>
        <begin position="150"/>
        <end position="174"/>
    </location>
</feature>
<feature type="non-terminal residue" evidence="2">
    <location>
        <position position="312"/>
    </location>
</feature>
<feature type="compositionally biased region" description="Basic and acidic residues" evidence="1">
    <location>
        <begin position="193"/>
        <end position="210"/>
    </location>
</feature>
<gene>
    <name evidence="2" type="ORF">AVDCRST_MAG19-4359</name>
</gene>
<feature type="compositionally biased region" description="Polar residues" evidence="1">
    <location>
        <begin position="180"/>
        <end position="192"/>
    </location>
</feature>
<name>A0A6J4VV58_9BACT</name>
<dbReference type="EMBL" id="CADCWL010000243">
    <property type="protein sequence ID" value="CAA9583842.1"/>
    <property type="molecule type" value="Genomic_DNA"/>
</dbReference>
<evidence type="ECO:0000256" key="1">
    <source>
        <dbReference type="SAM" id="MobiDB-lite"/>
    </source>
</evidence>
<feature type="region of interest" description="Disordered" evidence="1">
    <location>
        <begin position="1"/>
        <end position="312"/>
    </location>
</feature>
<evidence type="ECO:0000313" key="2">
    <source>
        <dbReference type="EMBL" id="CAA9583842.1"/>
    </source>
</evidence>
<feature type="non-terminal residue" evidence="2">
    <location>
        <position position="1"/>
    </location>
</feature>
<accession>A0A6J4VV58</accession>
<protein>
    <submittedName>
        <fullName evidence="2">Uncharacterized protein</fullName>
    </submittedName>
</protein>
<feature type="compositionally biased region" description="Basic residues" evidence="1">
    <location>
        <begin position="120"/>
        <end position="133"/>
    </location>
</feature>
<feature type="compositionally biased region" description="Low complexity" evidence="1">
    <location>
        <begin position="73"/>
        <end position="83"/>
    </location>
</feature>
<feature type="compositionally biased region" description="Basic residues" evidence="1">
    <location>
        <begin position="248"/>
        <end position="262"/>
    </location>
</feature>
<dbReference type="AlphaFoldDB" id="A0A6J4VV58"/>